<feature type="signal peptide" evidence="2">
    <location>
        <begin position="1"/>
        <end position="17"/>
    </location>
</feature>
<evidence type="ECO:0000256" key="2">
    <source>
        <dbReference type="SAM" id="SignalP"/>
    </source>
</evidence>
<dbReference type="PROSITE" id="PS50240">
    <property type="entry name" value="TRYPSIN_DOM"/>
    <property type="match status" value="1"/>
</dbReference>
<gene>
    <name evidence="4" type="ORF">AFUS01_LOCUS30115</name>
</gene>
<proteinExistence type="predicted"/>
<organism evidence="4 5">
    <name type="scientific">Allacma fusca</name>
    <dbReference type="NCBI Taxonomy" id="39272"/>
    <lineage>
        <taxon>Eukaryota</taxon>
        <taxon>Metazoa</taxon>
        <taxon>Ecdysozoa</taxon>
        <taxon>Arthropoda</taxon>
        <taxon>Hexapoda</taxon>
        <taxon>Collembola</taxon>
        <taxon>Symphypleona</taxon>
        <taxon>Sminthuridae</taxon>
        <taxon>Allacma</taxon>
    </lineage>
</organism>
<dbReference type="Pfam" id="PF00089">
    <property type="entry name" value="Trypsin"/>
    <property type="match status" value="2"/>
</dbReference>
<feature type="chain" id="PRO_5035194063" description="Peptidase S1 domain-containing protein" evidence="2">
    <location>
        <begin position="18"/>
        <end position="557"/>
    </location>
</feature>
<keyword evidence="5" id="KW-1185">Reference proteome</keyword>
<evidence type="ECO:0000256" key="1">
    <source>
        <dbReference type="SAM" id="MobiDB-lite"/>
    </source>
</evidence>
<name>A0A8J2KV40_9HEXA</name>
<evidence type="ECO:0000313" key="4">
    <source>
        <dbReference type="EMBL" id="CAG7819684.1"/>
    </source>
</evidence>
<feature type="region of interest" description="Disordered" evidence="1">
    <location>
        <begin position="88"/>
        <end position="135"/>
    </location>
</feature>
<accession>A0A8J2KV40</accession>
<reference evidence="4" key="1">
    <citation type="submission" date="2021-06" db="EMBL/GenBank/DDBJ databases">
        <authorList>
            <person name="Hodson N. C."/>
            <person name="Mongue J. A."/>
            <person name="Jaron S. K."/>
        </authorList>
    </citation>
    <scope>NUCLEOTIDE SEQUENCE</scope>
</reference>
<dbReference type="GO" id="GO:0004252">
    <property type="term" value="F:serine-type endopeptidase activity"/>
    <property type="evidence" value="ECO:0007669"/>
    <property type="project" value="InterPro"/>
</dbReference>
<evidence type="ECO:0000259" key="3">
    <source>
        <dbReference type="PROSITE" id="PS50240"/>
    </source>
</evidence>
<dbReference type="GO" id="GO:0006508">
    <property type="term" value="P:proteolysis"/>
    <property type="evidence" value="ECO:0007669"/>
    <property type="project" value="InterPro"/>
</dbReference>
<keyword evidence="2" id="KW-0732">Signal</keyword>
<dbReference type="OrthoDB" id="6380398at2759"/>
<dbReference type="SMART" id="SM00020">
    <property type="entry name" value="Tryp_SPc"/>
    <property type="match status" value="1"/>
</dbReference>
<comment type="caution">
    <text evidence="4">The sequence shown here is derived from an EMBL/GenBank/DDBJ whole genome shotgun (WGS) entry which is preliminary data.</text>
</comment>
<dbReference type="PANTHER" id="PTHR24260:SF132">
    <property type="entry name" value="PEPTIDASE S1 DOMAIN-CONTAINING PROTEIN"/>
    <property type="match status" value="1"/>
</dbReference>
<dbReference type="InterPro" id="IPR051333">
    <property type="entry name" value="CLIP_Serine_Protease"/>
</dbReference>
<protein>
    <recommendedName>
        <fullName evidence="3">Peptidase S1 domain-containing protein</fullName>
    </recommendedName>
</protein>
<dbReference type="Proteomes" id="UP000708208">
    <property type="component" value="Unassembled WGS sequence"/>
</dbReference>
<dbReference type="AlphaFoldDB" id="A0A8J2KV40"/>
<dbReference type="InterPro" id="IPR001254">
    <property type="entry name" value="Trypsin_dom"/>
</dbReference>
<dbReference type="EMBL" id="CAJVCH010456465">
    <property type="protein sequence ID" value="CAG7819684.1"/>
    <property type="molecule type" value="Genomic_DNA"/>
</dbReference>
<evidence type="ECO:0000313" key="5">
    <source>
        <dbReference type="Proteomes" id="UP000708208"/>
    </source>
</evidence>
<feature type="domain" description="Peptidase S1" evidence="3">
    <location>
        <begin position="336"/>
        <end position="551"/>
    </location>
</feature>
<feature type="region of interest" description="Disordered" evidence="1">
    <location>
        <begin position="258"/>
        <end position="278"/>
    </location>
</feature>
<feature type="compositionally biased region" description="Low complexity" evidence="1">
    <location>
        <begin position="88"/>
        <end position="100"/>
    </location>
</feature>
<feature type="compositionally biased region" description="Low complexity" evidence="1">
    <location>
        <begin position="258"/>
        <end position="270"/>
    </location>
</feature>
<sequence>MFFLFILFTIFINTCSSLPVVDKGVFVITGVKTCGQGLGYCVLGGDCSVDKEFTPDTKSGHCDGLRKAFTPRAFFVCCEYVDAAPQNTTTTTTPAPAATPESEENSPEVNDSSPESKESSSNESTESLDDKLNQTQVVSVATTTTTAETTVKPAFVAATTLDSSNVLVLDETTTEKLNTEAITQINQNRNDAETIKSPTEPVIATEPVINDLVSDLNEVPDKITKAPQEDIIVEDETTASQTTINSLATSVSSSIATTITPTPNNTETTAGSSPPVQIIPETTPLEGILRDKEPATTTVISYSEKTEISMEQSVSLHVRQCGVKLGNSRLDSPRLATQGSSGPSASCWTGAIVRSPTTLSMQADPGSFICAGALIHPSVLLTTATCVSRLFAQDLSLFKVALGSNRLLHPANGLTPDADYRDIRELVIHEDYVVDGHMRINDIALEADGILHEAYQRIEYQPTCEIVLTNFTQHSFRTEKDLNGLLCASGKYSAEACFSPRDAGSPLACSENGIYMLAGSFSSGFHCGTPEMPVLYTDISRQMSWINKNLVKTVVVF</sequence>
<dbReference type="PANTHER" id="PTHR24260">
    <property type="match status" value="1"/>
</dbReference>